<gene>
    <name evidence="2" type="ORF">TTAC_LOCUS10657</name>
</gene>
<feature type="region of interest" description="Disordered" evidence="1">
    <location>
        <begin position="133"/>
        <end position="170"/>
    </location>
</feature>
<feature type="compositionally biased region" description="Polar residues" evidence="1">
    <location>
        <begin position="144"/>
        <end position="170"/>
    </location>
</feature>
<feature type="region of interest" description="Disordered" evidence="1">
    <location>
        <begin position="1"/>
        <end position="61"/>
    </location>
</feature>
<reference evidence="2 3" key="2">
    <citation type="submission" date="2018-11" db="EMBL/GenBank/DDBJ databases">
        <authorList>
            <consortium name="Pathogen Informatics"/>
        </authorList>
    </citation>
    <scope>NUCLEOTIDE SEQUENCE [LARGE SCALE GENOMIC DNA]</scope>
</reference>
<accession>A0A0R3XAU6</accession>
<sequence length="206" mass="20864">MPPLIWSLDKDSGQDGSSTSTATDVTCRKAPVMRNSEENADSRVSTLSPTGASGDYVTSPGQRASVDVNMLTGRPNASGQRKSTAVGSGVPNSGGQRVVGMTAIAASGTARVQDLFEIPILFHLSNTGRRNVPGTSSGDHHHYTGTTATTNNRRSVTGTGPTLYTSSGTGVTSPATTIVSSAMGTSSVTTTAAVASLSQSPSSTSP</sequence>
<evidence type="ECO:0000313" key="4">
    <source>
        <dbReference type="WBParaSite" id="TTAC_0001067301-mRNA-1"/>
    </source>
</evidence>
<proteinExistence type="predicted"/>
<evidence type="ECO:0000256" key="1">
    <source>
        <dbReference type="SAM" id="MobiDB-lite"/>
    </source>
</evidence>
<keyword evidence="3" id="KW-1185">Reference proteome</keyword>
<name>A0A0R3XAU6_HYDTA</name>
<evidence type="ECO:0000313" key="2">
    <source>
        <dbReference type="EMBL" id="VDM35637.1"/>
    </source>
</evidence>
<feature type="region of interest" description="Disordered" evidence="1">
    <location>
        <begin position="182"/>
        <end position="206"/>
    </location>
</feature>
<evidence type="ECO:0000313" key="3">
    <source>
        <dbReference type="Proteomes" id="UP000274429"/>
    </source>
</evidence>
<reference evidence="4" key="1">
    <citation type="submission" date="2017-02" db="UniProtKB">
        <authorList>
            <consortium name="WormBaseParasite"/>
        </authorList>
    </citation>
    <scope>IDENTIFICATION</scope>
</reference>
<dbReference type="EMBL" id="UYWX01022000">
    <property type="protein sequence ID" value="VDM35637.1"/>
    <property type="molecule type" value="Genomic_DNA"/>
</dbReference>
<dbReference type="Proteomes" id="UP000274429">
    <property type="component" value="Unassembled WGS sequence"/>
</dbReference>
<dbReference type="WBParaSite" id="TTAC_0001067301-mRNA-1">
    <property type="protein sequence ID" value="TTAC_0001067301-mRNA-1"/>
    <property type="gene ID" value="TTAC_0001067301"/>
</dbReference>
<feature type="compositionally biased region" description="Polar residues" evidence="1">
    <location>
        <begin position="14"/>
        <end position="24"/>
    </location>
</feature>
<dbReference type="STRING" id="6205.A0A0R3XAU6"/>
<dbReference type="AlphaFoldDB" id="A0A0R3XAU6"/>
<feature type="compositionally biased region" description="Polar residues" evidence="1">
    <location>
        <begin position="42"/>
        <end position="51"/>
    </location>
</feature>
<protein>
    <submittedName>
        <fullName evidence="2 4">Uncharacterized protein</fullName>
    </submittedName>
</protein>
<organism evidence="4">
    <name type="scientific">Hydatigena taeniaeformis</name>
    <name type="common">Feline tapeworm</name>
    <name type="synonym">Taenia taeniaeformis</name>
    <dbReference type="NCBI Taxonomy" id="6205"/>
    <lineage>
        <taxon>Eukaryota</taxon>
        <taxon>Metazoa</taxon>
        <taxon>Spiralia</taxon>
        <taxon>Lophotrochozoa</taxon>
        <taxon>Platyhelminthes</taxon>
        <taxon>Cestoda</taxon>
        <taxon>Eucestoda</taxon>
        <taxon>Cyclophyllidea</taxon>
        <taxon>Taeniidae</taxon>
        <taxon>Hydatigera</taxon>
    </lineage>
</organism>